<dbReference type="HOGENOM" id="CLU_098841_0_1_0"/>
<evidence type="ECO:0000256" key="5">
    <source>
        <dbReference type="ARBA" id="ARBA00023274"/>
    </source>
</evidence>
<dbReference type="FunFam" id="3.30.420.100:FF:000001">
    <property type="entry name" value="50S ribosomal protein L18"/>
    <property type="match status" value="1"/>
</dbReference>
<evidence type="ECO:0000313" key="8">
    <source>
        <dbReference type="EMBL" id="BAJ63054.1"/>
    </source>
</evidence>
<dbReference type="Proteomes" id="UP000008922">
    <property type="component" value="Chromosome"/>
</dbReference>
<keyword evidence="9" id="KW-1185">Reference proteome</keyword>
<dbReference type="HAMAP" id="MF_01337_B">
    <property type="entry name" value="Ribosomal_uL18_B"/>
    <property type="match status" value="1"/>
</dbReference>
<dbReference type="GO" id="GO:0003735">
    <property type="term" value="F:structural constituent of ribosome"/>
    <property type="evidence" value="ECO:0007669"/>
    <property type="project" value="InterPro"/>
</dbReference>
<name>E8N3P0_ANATU</name>
<keyword evidence="3 7" id="KW-0694">RNA-binding</keyword>
<dbReference type="InterPro" id="IPR057268">
    <property type="entry name" value="Ribosomal_L18"/>
</dbReference>
<dbReference type="OrthoDB" id="9810939at2"/>
<dbReference type="STRING" id="926569.ANT_10200"/>
<dbReference type="EMBL" id="AP012029">
    <property type="protein sequence ID" value="BAJ63054.1"/>
    <property type="molecule type" value="Genomic_DNA"/>
</dbReference>
<organism evidence="8 9">
    <name type="scientific">Anaerolinea thermophila (strain DSM 14523 / JCM 11388 / NBRC 100420 / UNI-1)</name>
    <dbReference type="NCBI Taxonomy" id="926569"/>
    <lineage>
        <taxon>Bacteria</taxon>
        <taxon>Bacillati</taxon>
        <taxon>Chloroflexota</taxon>
        <taxon>Anaerolineae</taxon>
        <taxon>Anaerolineales</taxon>
        <taxon>Anaerolineaceae</taxon>
        <taxon>Anaerolinea</taxon>
    </lineage>
</organism>
<accession>E8N3P0</accession>
<dbReference type="InterPro" id="IPR004389">
    <property type="entry name" value="Ribosomal_uL18_bac-type"/>
</dbReference>
<dbReference type="PANTHER" id="PTHR12899">
    <property type="entry name" value="39S RIBOSOMAL PROTEIN L18, MITOCHONDRIAL"/>
    <property type="match status" value="1"/>
</dbReference>
<dbReference type="eggNOG" id="COG0256">
    <property type="taxonomic scope" value="Bacteria"/>
</dbReference>
<dbReference type="PANTHER" id="PTHR12899:SF3">
    <property type="entry name" value="LARGE RIBOSOMAL SUBUNIT PROTEIN UL18M"/>
    <property type="match status" value="1"/>
</dbReference>
<evidence type="ECO:0000256" key="6">
    <source>
        <dbReference type="ARBA" id="ARBA00035197"/>
    </source>
</evidence>
<reference evidence="8 9" key="1">
    <citation type="submission" date="2010-12" db="EMBL/GenBank/DDBJ databases">
        <title>Whole genome sequence of Anaerolinea thermophila UNI-1.</title>
        <authorList>
            <person name="Narita-Yamada S."/>
            <person name="Kishi E."/>
            <person name="Watanabe Y."/>
            <person name="Takasaki K."/>
            <person name="Ankai A."/>
            <person name="Oguchi A."/>
            <person name="Fukui S."/>
            <person name="Takahashi M."/>
            <person name="Yashiro I."/>
            <person name="Hosoyama A."/>
            <person name="Sekiguchi Y."/>
            <person name="Hanada S."/>
            <person name="Fujita N."/>
        </authorList>
    </citation>
    <scope>NUCLEOTIDE SEQUENCE [LARGE SCALE GENOMIC DNA]</scope>
    <source>
        <strain evidence="9">DSM 14523 / JCM 11388 / NBRC 100420 / UNI-1</strain>
    </source>
</reference>
<protein>
    <recommendedName>
        <fullName evidence="6 7">Large ribosomal subunit protein uL18</fullName>
    </recommendedName>
</protein>
<dbReference type="InParanoid" id="E8N3P0"/>
<proteinExistence type="inferred from homology"/>
<dbReference type="AlphaFoldDB" id="E8N3P0"/>
<dbReference type="InterPro" id="IPR005484">
    <property type="entry name" value="Ribosomal_uL18_bac/plant/anim"/>
</dbReference>
<dbReference type="SUPFAM" id="SSF53137">
    <property type="entry name" value="Translational machinery components"/>
    <property type="match status" value="1"/>
</dbReference>
<evidence type="ECO:0000256" key="1">
    <source>
        <dbReference type="ARBA" id="ARBA00007116"/>
    </source>
</evidence>
<keyword evidence="5 7" id="KW-0687">Ribonucleoprotein</keyword>
<gene>
    <name evidence="7 8" type="primary">rplR</name>
    <name evidence="8" type="ordered locus">ANT_10200</name>
</gene>
<evidence type="ECO:0000256" key="7">
    <source>
        <dbReference type="HAMAP-Rule" id="MF_01337"/>
    </source>
</evidence>
<dbReference type="Gene3D" id="3.30.420.100">
    <property type="match status" value="1"/>
</dbReference>
<comment type="function">
    <text evidence="7">This is one of the proteins that bind and probably mediate the attachment of the 5S RNA into the large ribosomal subunit, where it forms part of the central protuberance.</text>
</comment>
<keyword evidence="2 7" id="KW-0699">rRNA-binding</keyword>
<dbReference type="GO" id="GO:0022625">
    <property type="term" value="C:cytosolic large ribosomal subunit"/>
    <property type="evidence" value="ECO:0007669"/>
    <property type="project" value="TreeGrafter"/>
</dbReference>
<dbReference type="GO" id="GO:0006412">
    <property type="term" value="P:translation"/>
    <property type="evidence" value="ECO:0007669"/>
    <property type="project" value="UniProtKB-UniRule"/>
</dbReference>
<evidence type="ECO:0000313" key="9">
    <source>
        <dbReference type="Proteomes" id="UP000008922"/>
    </source>
</evidence>
<keyword evidence="4 7" id="KW-0689">Ribosomal protein</keyword>
<dbReference type="KEGG" id="atm:ANT_10200"/>
<sequence length="121" mass="13492">MAKRTRAEGRLHRHRRVRMKVQGTPERPRLSVYRSLAEIYAQVIDDQAGHTLAAASSIDHELREKTAGLNKTEQAKLVGKLVAERALAKGIKQVVFDRGGFRYIGRVKALADAAREAGLDF</sequence>
<dbReference type="CDD" id="cd00432">
    <property type="entry name" value="Ribosomal_L18_L5e"/>
    <property type="match status" value="1"/>
</dbReference>
<dbReference type="Pfam" id="PF00861">
    <property type="entry name" value="Ribosomal_L18p"/>
    <property type="match status" value="1"/>
</dbReference>
<dbReference type="NCBIfam" id="TIGR00060">
    <property type="entry name" value="L18_bact"/>
    <property type="match status" value="1"/>
</dbReference>
<dbReference type="RefSeq" id="WP_013559445.1">
    <property type="nucleotide sequence ID" value="NC_014960.1"/>
</dbReference>
<dbReference type="FunCoup" id="E8N3P0">
    <property type="interactions" value="413"/>
</dbReference>
<comment type="subunit">
    <text evidence="7">Part of the 50S ribosomal subunit; part of the 5S rRNA/L5/L18/L25 subcomplex. Contacts the 5S and 23S rRNAs.</text>
</comment>
<dbReference type="GO" id="GO:0008097">
    <property type="term" value="F:5S rRNA binding"/>
    <property type="evidence" value="ECO:0007669"/>
    <property type="project" value="TreeGrafter"/>
</dbReference>
<comment type="similarity">
    <text evidence="1 7">Belongs to the universal ribosomal protein uL18 family.</text>
</comment>
<evidence type="ECO:0000256" key="3">
    <source>
        <dbReference type="ARBA" id="ARBA00022884"/>
    </source>
</evidence>
<evidence type="ECO:0000256" key="2">
    <source>
        <dbReference type="ARBA" id="ARBA00022730"/>
    </source>
</evidence>
<evidence type="ECO:0000256" key="4">
    <source>
        <dbReference type="ARBA" id="ARBA00022980"/>
    </source>
</evidence>